<keyword evidence="1" id="KW-1133">Transmembrane helix</keyword>
<evidence type="ECO:0000313" key="4">
    <source>
        <dbReference type="Proteomes" id="UP000236327"/>
    </source>
</evidence>
<dbReference type="InterPro" id="IPR029058">
    <property type="entry name" value="AB_hydrolase_fold"/>
</dbReference>
<evidence type="ECO:0000313" key="3">
    <source>
        <dbReference type="EMBL" id="PNU03403.1"/>
    </source>
</evidence>
<dbReference type="Proteomes" id="UP000236327">
    <property type="component" value="Unassembled WGS sequence"/>
</dbReference>
<sequence length="344" mass="37728">MGVQDQEAGKSGRGGRGGRGAAKIVGGLLAAVAVVAVGGLGSMRLGWWNPSYEQVAAEQATGPSKFEMVGDVKLHVRDEGQGPVILMLHSSMSNLRIWDGWADQLKGSYRVIRFDWPPYGLSVDPRPSQGMPSVVELIERFVKQKGLDKFVIVASSSGATIATMYTARHPEQVRALAVSTLPLKAPPPTETSKLVSSMLWVHDNIVPNYMPEVFYRHSLAELYGRPERLKPETVHWYYMTNNIPGGFARVKTYYQANQKAVWKSGAGDAAAAVKVPVLLQWGDRDIVIPKDRADDARVMFANAPMKIIHYPDVGHYPMIELPEETGRDLKAWIDALPAAPAEGK</sequence>
<dbReference type="Gene3D" id="3.40.50.1820">
    <property type="entry name" value="alpha/beta hydrolase"/>
    <property type="match status" value="1"/>
</dbReference>
<dbReference type="SUPFAM" id="SSF53474">
    <property type="entry name" value="alpha/beta-Hydrolases"/>
    <property type="match status" value="1"/>
</dbReference>
<keyword evidence="4" id="KW-1185">Reference proteome</keyword>
<feature type="domain" description="AB hydrolase-1" evidence="2">
    <location>
        <begin position="83"/>
        <end position="320"/>
    </location>
</feature>
<dbReference type="PANTHER" id="PTHR43798:SF33">
    <property type="entry name" value="HYDROLASE, PUTATIVE (AFU_ORTHOLOGUE AFUA_2G14860)-RELATED"/>
    <property type="match status" value="1"/>
</dbReference>
<comment type="caution">
    <text evidence="3">The sequence shown here is derived from an EMBL/GenBank/DDBJ whole genome shotgun (WGS) entry which is preliminary data.</text>
</comment>
<dbReference type="RefSeq" id="WP_245892720.1">
    <property type="nucleotide sequence ID" value="NZ_LYMM01000051.1"/>
</dbReference>
<proteinExistence type="predicted"/>
<keyword evidence="1" id="KW-0812">Transmembrane</keyword>
<organism evidence="3 4">
    <name type="scientific">Novosphingobium guangzhouense</name>
    <dbReference type="NCBI Taxonomy" id="1850347"/>
    <lineage>
        <taxon>Bacteria</taxon>
        <taxon>Pseudomonadati</taxon>
        <taxon>Pseudomonadota</taxon>
        <taxon>Alphaproteobacteria</taxon>
        <taxon>Sphingomonadales</taxon>
        <taxon>Sphingomonadaceae</taxon>
        <taxon>Novosphingobium</taxon>
    </lineage>
</organism>
<name>A0A2K2FX99_9SPHN</name>
<gene>
    <name evidence="3" type="ORF">A8V01_06710</name>
</gene>
<evidence type="ECO:0000256" key="1">
    <source>
        <dbReference type="SAM" id="Phobius"/>
    </source>
</evidence>
<dbReference type="InterPro" id="IPR000073">
    <property type="entry name" value="AB_hydrolase_1"/>
</dbReference>
<dbReference type="PANTHER" id="PTHR43798">
    <property type="entry name" value="MONOACYLGLYCEROL LIPASE"/>
    <property type="match status" value="1"/>
</dbReference>
<keyword evidence="1" id="KW-0472">Membrane</keyword>
<protein>
    <submittedName>
        <fullName evidence="3">Alpha/beta hydrolase</fullName>
    </submittedName>
</protein>
<dbReference type="GO" id="GO:0016787">
    <property type="term" value="F:hydrolase activity"/>
    <property type="evidence" value="ECO:0007669"/>
    <property type="project" value="UniProtKB-KW"/>
</dbReference>
<dbReference type="GO" id="GO:0016020">
    <property type="term" value="C:membrane"/>
    <property type="evidence" value="ECO:0007669"/>
    <property type="project" value="TreeGrafter"/>
</dbReference>
<feature type="transmembrane region" description="Helical" evidence="1">
    <location>
        <begin position="21"/>
        <end position="41"/>
    </location>
</feature>
<keyword evidence="3" id="KW-0378">Hydrolase</keyword>
<dbReference type="InterPro" id="IPR000639">
    <property type="entry name" value="Epox_hydrolase-like"/>
</dbReference>
<dbReference type="EMBL" id="LYMM01000051">
    <property type="protein sequence ID" value="PNU03403.1"/>
    <property type="molecule type" value="Genomic_DNA"/>
</dbReference>
<accession>A0A2K2FX99</accession>
<dbReference type="Pfam" id="PF00561">
    <property type="entry name" value="Abhydrolase_1"/>
    <property type="match status" value="1"/>
</dbReference>
<dbReference type="AlphaFoldDB" id="A0A2K2FX99"/>
<dbReference type="PRINTS" id="PR00111">
    <property type="entry name" value="ABHYDROLASE"/>
</dbReference>
<reference evidence="3 4" key="1">
    <citation type="submission" date="2016-05" db="EMBL/GenBank/DDBJ databases">
        <title>Complete genome sequence of Novosphingobium guangzhouense SA925(T).</title>
        <authorList>
            <person name="Sha S."/>
        </authorList>
    </citation>
    <scope>NUCLEOTIDE SEQUENCE [LARGE SCALE GENOMIC DNA]</scope>
    <source>
        <strain evidence="3 4">SA925</strain>
    </source>
</reference>
<evidence type="ECO:0000259" key="2">
    <source>
        <dbReference type="Pfam" id="PF00561"/>
    </source>
</evidence>
<dbReference type="PRINTS" id="PR00412">
    <property type="entry name" value="EPOXHYDRLASE"/>
</dbReference>
<dbReference type="InterPro" id="IPR050266">
    <property type="entry name" value="AB_hydrolase_sf"/>
</dbReference>